<evidence type="ECO:0000256" key="4">
    <source>
        <dbReference type="ARBA" id="ARBA00022516"/>
    </source>
</evidence>
<evidence type="ECO:0000256" key="5">
    <source>
        <dbReference type="ARBA" id="ARBA00022679"/>
    </source>
</evidence>
<evidence type="ECO:0000256" key="12">
    <source>
        <dbReference type="ARBA" id="ARBA00023315"/>
    </source>
</evidence>
<dbReference type="InterPro" id="IPR021261">
    <property type="entry name" value="GPCAT"/>
</dbReference>
<feature type="transmembrane region" description="Helical" evidence="13">
    <location>
        <begin position="179"/>
        <end position="199"/>
    </location>
</feature>
<evidence type="ECO:0000256" key="7">
    <source>
        <dbReference type="ARBA" id="ARBA00022989"/>
    </source>
</evidence>
<comment type="similarity">
    <text evidence="2">Belongs to the GPC1 family.</text>
</comment>
<evidence type="ECO:0000256" key="11">
    <source>
        <dbReference type="ARBA" id="ARBA00023264"/>
    </source>
</evidence>
<feature type="transmembrane region" description="Helical" evidence="13">
    <location>
        <begin position="467"/>
        <end position="486"/>
    </location>
</feature>
<keyword evidence="11" id="KW-1208">Phospholipid metabolism</keyword>
<evidence type="ECO:0000256" key="6">
    <source>
        <dbReference type="ARBA" id="ARBA00022692"/>
    </source>
</evidence>
<keyword evidence="12" id="KW-0012">Acyltransferase</keyword>
<evidence type="ECO:0000256" key="8">
    <source>
        <dbReference type="ARBA" id="ARBA00023098"/>
    </source>
</evidence>
<keyword evidence="8" id="KW-0443">Lipid metabolism</keyword>
<keyword evidence="5" id="KW-0808">Transferase</keyword>
<dbReference type="PANTHER" id="PTHR31201">
    <property type="entry name" value="OS01G0585100 PROTEIN"/>
    <property type="match status" value="1"/>
</dbReference>
<dbReference type="Pfam" id="PF10998">
    <property type="entry name" value="DUF2838"/>
    <property type="match status" value="1"/>
</dbReference>
<evidence type="ECO:0000256" key="10">
    <source>
        <dbReference type="ARBA" id="ARBA00023209"/>
    </source>
</evidence>
<protein>
    <recommendedName>
        <fullName evidence="3">Glycerophosphocholine acyltransferase 1</fullName>
    </recommendedName>
</protein>
<feature type="transmembrane region" description="Helical" evidence="13">
    <location>
        <begin position="154"/>
        <end position="173"/>
    </location>
</feature>
<comment type="caution">
    <text evidence="14">The sequence shown here is derived from an EMBL/GenBank/DDBJ whole genome shotgun (WGS) entry which is preliminary data.</text>
</comment>
<keyword evidence="9 13" id="KW-0472">Membrane</keyword>
<evidence type="ECO:0000313" key="14">
    <source>
        <dbReference type="EMBL" id="GLI64826.1"/>
    </source>
</evidence>
<dbReference type="Proteomes" id="UP001165090">
    <property type="component" value="Unassembled WGS sequence"/>
</dbReference>
<evidence type="ECO:0000313" key="15">
    <source>
        <dbReference type="Proteomes" id="UP001165090"/>
    </source>
</evidence>
<reference evidence="14 15" key="1">
    <citation type="journal article" date="2023" name="IScience">
        <title>Expanded male sex-determining region conserved during the evolution of homothallism in the green alga Volvox.</title>
        <authorList>
            <person name="Yamamoto K."/>
            <person name="Matsuzaki R."/>
            <person name="Mahakham W."/>
            <person name="Heman W."/>
            <person name="Sekimoto H."/>
            <person name="Kawachi M."/>
            <person name="Minakuchi Y."/>
            <person name="Toyoda A."/>
            <person name="Nozaki H."/>
        </authorList>
    </citation>
    <scope>NUCLEOTIDE SEQUENCE [LARGE SCALE GENOMIC DNA]</scope>
    <source>
        <strain evidence="14 15">NIES-4468</strain>
    </source>
</reference>
<accession>A0ABQ5S552</accession>
<gene>
    <name evidence="14" type="ORF">VaNZ11_008124</name>
</gene>
<organism evidence="14 15">
    <name type="scientific">Volvox africanus</name>
    <dbReference type="NCBI Taxonomy" id="51714"/>
    <lineage>
        <taxon>Eukaryota</taxon>
        <taxon>Viridiplantae</taxon>
        <taxon>Chlorophyta</taxon>
        <taxon>core chlorophytes</taxon>
        <taxon>Chlorophyceae</taxon>
        <taxon>CS clade</taxon>
        <taxon>Chlamydomonadales</taxon>
        <taxon>Volvocaceae</taxon>
        <taxon>Volvox</taxon>
    </lineage>
</organism>
<dbReference type="EMBL" id="BSDZ01000021">
    <property type="protein sequence ID" value="GLI64826.1"/>
    <property type="molecule type" value="Genomic_DNA"/>
</dbReference>
<keyword evidence="15" id="KW-1185">Reference proteome</keyword>
<keyword evidence="10" id="KW-0594">Phospholipid biosynthesis</keyword>
<evidence type="ECO:0000256" key="13">
    <source>
        <dbReference type="SAM" id="Phobius"/>
    </source>
</evidence>
<keyword evidence="6 13" id="KW-0812">Transmembrane</keyword>
<sequence>MRSEWSFQMQGASMSCPVTVMSHGCLVSTLDMIWLRRKALEPDPYGKCKHSSLEKMHMKMVFDTVFIPLQPNLAELQRHGRVLNGMNRKTVKIHAKSSTNEDSFLNEHLNYVQLGKVLARTASETKTGCDPVGFTGGVIELCILVGVISYSPTLCPLVYLGFAAVCLPYRIVSFSSRKWAFFLVDFCYFANLACCAFLVLRPEDRQLEAAIYALCEGPLAAALIAWQCAWLLGSPDHVISVLIHLMPGLAMYCHRYLAFSRQPLLLAARIALALLGKADLWAATYNGTNANGDTNSIHITSRHAAISWTQRLKAAAAVSSGQIPCPAFPGGVGLDISMHTAAHGPSRLPAAFSGDTQESPFAQMSANTRHMLLDGASSLGSSVTCYATPAGAPPTCPAPAWLWLGAAPLAFYLAWQILYFLIVQVAFRRMILSGGYDTSYRALARRAQRANSPLNRLVRRGGVARRLFMYGLLQLAFTLVTQLLAVVTYHSFAAATIWQVVKFLVPLYLGACHQYQRLPAQQLRAAMGVWRQLVSDGQTSSKAPAIT</sequence>
<dbReference type="PANTHER" id="PTHR31201:SF1">
    <property type="entry name" value="GLYCEROPHOSPHOCHOLINE ACYLTRANSFERASE 1"/>
    <property type="match status" value="1"/>
</dbReference>
<proteinExistence type="inferred from homology"/>
<feature type="transmembrane region" description="Helical" evidence="13">
    <location>
        <begin position="238"/>
        <end position="257"/>
    </location>
</feature>
<evidence type="ECO:0000256" key="3">
    <source>
        <dbReference type="ARBA" id="ARBA00019082"/>
    </source>
</evidence>
<comment type="subcellular location">
    <subcellularLocation>
        <location evidence="1">Membrane</location>
        <topology evidence="1">Multi-pass membrane protein</topology>
    </subcellularLocation>
</comment>
<evidence type="ECO:0000256" key="2">
    <source>
        <dbReference type="ARBA" id="ARBA00006675"/>
    </source>
</evidence>
<evidence type="ECO:0000256" key="9">
    <source>
        <dbReference type="ARBA" id="ARBA00023136"/>
    </source>
</evidence>
<feature type="transmembrane region" description="Helical" evidence="13">
    <location>
        <begin position="492"/>
        <end position="511"/>
    </location>
</feature>
<evidence type="ECO:0000256" key="1">
    <source>
        <dbReference type="ARBA" id="ARBA00004141"/>
    </source>
</evidence>
<keyword evidence="7 13" id="KW-1133">Transmembrane helix</keyword>
<keyword evidence="4" id="KW-0444">Lipid biosynthesis</keyword>
<feature type="transmembrane region" description="Helical" evidence="13">
    <location>
        <begin position="211"/>
        <end position="232"/>
    </location>
</feature>
<dbReference type="PROSITE" id="PS51257">
    <property type="entry name" value="PROKAR_LIPOPROTEIN"/>
    <property type="match status" value="1"/>
</dbReference>
<name>A0ABQ5S552_9CHLO</name>
<feature type="transmembrane region" description="Helical" evidence="13">
    <location>
        <begin position="400"/>
        <end position="422"/>
    </location>
</feature>